<dbReference type="Gene3D" id="3.10.105.10">
    <property type="entry name" value="Dipeptide-binding Protein, Domain 3"/>
    <property type="match status" value="1"/>
</dbReference>
<evidence type="ECO:0000256" key="2">
    <source>
        <dbReference type="ARBA" id="ARBA00022448"/>
    </source>
</evidence>
<dbReference type="PIRSF" id="PIRSF002741">
    <property type="entry name" value="MppA"/>
    <property type="match status" value="1"/>
</dbReference>
<dbReference type="EMBL" id="JBHLUX010000020">
    <property type="protein sequence ID" value="MFC0470481.1"/>
    <property type="molecule type" value="Genomic_DNA"/>
</dbReference>
<evidence type="ECO:0000313" key="5">
    <source>
        <dbReference type="EMBL" id="MFC0470481.1"/>
    </source>
</evidence>
<dbReference type="SUPFAM" id="SSF53850">
    <property type="entry name" value="Periplasmic binding protein-like II"/>
    <property type="match status" value="1"/>
</dbReference>
<dbReference type="Gene3D" id="3.40.190.10">
    <property type="entry name" value="Periplasmic binding protein-like II"/>
    <property type="match status" value="1"/>
</dbReference>
<dbReference type="InterPro" id="IPR039424">
    <property type="entry name" value="SBP_5"/>
</dbReference>
<dbReference type="PANTHER" id="PTHR30290:SF9">
    <property type="entry name" value="OLIGOPEPTIDE-BINDING PROTEIN APPA"/>
    <property type="match status" value="1"/>
</dbReference>
<keyword evidence="2" id="KW-0813">Transport</keyword>
<gene>
    <name evidence="5" type="ORF">ACFFHM_08095</name>
</gene>
<evidence type="ECO:0000313" key="6">
    <source>
        <dbReference type="Proteomes" id="UP001589838"/>
    </source>
</evidence>
<keyword evidence="6" id="KW-1185">Reference proteome</keyword>
<dbReference type="Pfam" id="PF00496">
    <property type="entry name" value="SBP_bac_5"/>
    <property type="match status" value="1"/>
</dbReference>
<protein>
    <submittedName>
        <fullName evidence="5">ABC transporter substrate-binding protein</fullName>
    </submittedName>
</protein>
<feature type="domain" description="Solute-binding protein family 5" evidence="4">
    <location>
        <begin position="56"/>
        <end position="399"/>
    </location>
</feature>
<accession>A0ABV6KAZ3</accession>
<evidence type="ECO:0000256" key="1">
    <source>
        <dbReference type="ARBA" id="ARBA00005695"/>
    </source>
</evidence>
<dbReference type="PANTHER" id="PTHR30290">
    <property type="entry name" value="PERIPLASMIC BINDING COMPONENT OF ABC TRANSPORTER"/>
    <property type="match status" value="1"/>
</dbReference>
<dbReference type="InterPro" id="IPR030678">
    <property type="entry name" value="Peptide/Ni-bd"/>
</dbReference>
<evidence type="ECO:0000259" key="4">
    <source>
        <dbReference type="Pfam" id="PF00496"/>
    </source>
</evidence>
<dbReference type="RefSeq" id="WP_335964177.1">
    <property type="nucleotide sequence ID" value="NZ_JAXBLX010000094.1"/>
</dbReference>
<dbReference type="InterPro" id="IPR000914">
    <property type="entry name" value="SBP_5_dom"/>
</dbReference>
<name>A0ABV6KAZ3_9BACI</name>
<dbReference type="Proteomes" id="UP001589838">
    <property type="component" value="Unassembled WGS sequence"/>
</dbReference>
<evidence type="ECO:0000256" key="3">
    <source>
        <dbReference type="ARBA" id="ARBA00022729"/>
    </source>
</evidence>
<keyword evidence="3" id="KW-0732">Signal</keyword>
<comment type="caution">
    <text evidence="5">The sequence shown here is derived from an EMBL/GenBank/DDBJ whole genome shotgun (WGS) entry which is preliminary data.</text>
</comment>
<proteinExistence type="inferred from homology"/>
<sequence>MSSDERAQTEKNKKELILAIGTEPDTGFDPTTGWGRYGSPLFQSTLLKRDYELSITYDVATNYKISSDRLTWTVELRDGVRFSDGEALTAKDVKFTFEQAKASGSVLDLTILDRVEAIDEHTIAFHLKEPQSTFIQSLLTLGIVPEHAYDEHYAQNPIGSGPYKLVQWDKGQQIIVEMNLEYYDRKPFFEKVTFLFLNEDAAFGAAKSGQVDMASIPAAFSMQDVPGMRLESIQSVDNRGIMFPYVASGEETEDGFAIGNDVTADLAIRQAINIAIDRQGLVDGVLEGNGTPGYSVADRLPWWNPETVIDDHEIARAQEILAEAGWEDISGDGTLEKDSVKAEFSLLYPASDVTRQSLAIAVADMIKPIGINIVVEGKSWDDIETLMHSNAVLMGWGSHDPLEIYHVYSGDNAGVEYFNPGYSTFAPIKVQ</sequence>
<dbReference type="CDD" id="cd08518">
    <property type="entry name" value="PBP2_NikA_DppA_OppA_like_19"/>
    <property type="match status" value="1"/>
</dbReference>
<reference evidence="5 6" key="1">
    <citation type="submission" date="2024-09" db="EMBL/GenBank/DDBJ databases">
        <authorList>
            <person name="Sun Q."/>
            <person name="Mori K."/>
        </authorList>
    </citation>
    <scope>NUCLEOTIDE SEQUENCE [LARGE SCALE GENOMIC DNA]</scope>
    <source>
        <strain evidence="5 6">NCAIM B.02610</strain>
    </source>
</reference>
<organism evidence="5 6">
    <name type="scientific">Halalkalibacter kiskunsagensis</name>
    <dbReference type="NCBI Taxonomy" id="1548599"/>
    <lineage>
        <taxon>Bacteria</taxon>
        <taxon>Bacillati</taxon>
        <taxon>Bacillota</taxon>
        <taxon>Bacilli</taxon>
        <taxon>Bacillales</taxon>
        <taxon>Bacillaceae</taxon>
        <taxon>Halalkalibacter</taxon>
    </lineage>
</organism>
<comment type="similarity">
    <text evidence="1">Belongs to the bacterial solute-binding protein 5 family.</text>
</comment>